<protein>
    <recommendedName>
        <fullName evidence="3">Integrase</fullName>
    </recommendedName>
</protein>
<sequence length="85" mass="9458">MASIRRTRAGRWRVTVRLPDGKHRSATLNTRTEAQNWGDATEAAPGARFDWSPDGLTIFVPEELITMDMAHKLEGVLREALGAEP</sequence>
<dbReference type="EMBL" id="JAKRKC020000002">
    <property type="protein sequence ID" value="MCK2219770.1"/>
    <property type="molecule type" value="Genomic_DNA"/>
</dbReference>
<name>A0ABT0G578_9ACTN</name>
<dbReference type="RefSeq" id="WP_242375293.1">
    <property type="nucleotide sequence ID" value="NZ_JAKRKC020000002.1"/>
</dbReference>
<dbReference type="Proteomes" id="UP001317259">
    <property type="component" value="Unassembled WGS sequence"/>
</dbReference>
<proteinExistence type="predicted"/>
<keyword evidence="2" id="KW-1185">Reference proteome</keyword>
<evidence type="ECO:0000313" key="2">
    <source>
        <dbReference type="Proteomes" id="UP001317259"/>
    </source>
</evidence>
<comment type="caution">
    <text evidence="1">The sequence shown here is derived from an EMBL/GenBank/DDBJ whole genome shotgun (WGS) entry which is preliminary data.</text>
</comment>
<organism evidence="1 2">
    <name type="scientific">Actinomadura luzonensis</name>
    <dbReference type="NCBI Taxonomy" id="2805427"/>
    <lineage>
        <taxon>Bacteria</taxon>
        <taxon>Bacillati</taxon>
        <taxon>Actinomycetota</taxon>
        <taxon>Actinomycetes</taxon>
        <taxon>Streptosporangiales</taxon>
        <taxon>Thermomonosporaceae</taxon>
        <taxon>Actinomadura</taxon>
    </lineage>
</organism>
<reference evidence="1 2" key="1">
    <citation type="submission" date="2022-04" db="EMBL/GenBank/DDBJ databases">
        <title>Genome draft of Actinomadura sp. ATCC 31491.</title>
        <authorList>
            <person name="Shi X."/>
            <person name="Du Y."/>
        </authorList>
    </citation>
    <scope>NUCLEOTIDE SEQUENCE [LARGE SCALE GENOMIC DNA]</scope>
    <source>
        <strain evidence="1 2">ATCC 31491</strain>
    </source>
</reference>
<gene>
    <name evidence="1" type="ORF">MF672_039135</name>
</gene>
<evidence type="ECO:0008006" key="3">
    <source>
        <dbReference type="Google" id="ProtNLM"/>
    </source>
</evidence>
<accession>A0ABT0G578</accession>
<evidence type="ECO:0000313" key="1">
    <source>
        <dbReference type="EMBL" id="MCK2219770.1"/>
    </source>
</evidence>